<evidence type="ECO:0008006" key="4">
    <source>
        <dbReference type="Google" id="ProtNLM"/>
    </source>
</evidence>
<name>A0A6A6Y2R2_9PEZI</name>
<gene>
    <name evidence="1 3" type="ORF">BDZ99DRAFT_577063</name>
</gene>
<reference evidence="3" key="2">
    <citation type="submission" date="2020-04" db="EMBL/GenBank/DDBJ databases">
        <authorList>
            <consortium name="NCBI Genome Project"/>
        </authorList>
    </citation>
    <scope>NUCLEOTIDE SEQUENCE</scope>
    <source>
        <strain evidence="3">CBS 304.34</strain>
    </source>
</reference>
<reference evidence="1 3" key="1">
    <citation type="journal article" date="2020" name="Stud. Mycol.">
        <title>101 Dothideomycetes genomes: a test case for predicting lifestyles and emergence of pathogens.</title>
        <authorList>
            <person name="Haridas S."/>
            <person name="Albert R."/>
            <person name="Binder M."/>
            <person name="Bloem J."/>
            <person name="Labutti K."/>
            <person name="Salamov A."/>
            <person name="Andreopoulos B."/>
            <person name="Baker S."/>
            <person name="Barry K."/>
            <person name="Bills G."/>
            <person name="Bluhm B."/>
            <person name="Cannon C."/>
            <person name="Castanera R."/>
            <person name="Culley D."/>
            <person name="Daum C."/>
            <person name="Ezra D."/>
            <person name="Gonzalez J."/>
            <person name="Henrissat B."/>
            <person name="Kuo A."/>
            <person name="Liang C."/>
            <person name="Lipzen A."/>
            <person name="Lutzoni F."/>
            <person name="Magnuson J."/>
            <person name="Mondo S."/>
            <person name="Nolan M."/>
            <person name="Ohm R."/>
            <person name="Pangilinan J."/>
            <person name="Park H.-J."/>
            <person name="Ramirez L."/>
            <person name="Alfaro M."/>
            <person name="Sun H."/>
            <person name="Tritt A."/>
            <person name="Yoshinaga Y."/>
            <person name="Zwiers L.-H."/>
            <person name="Turgeon B."/>
            <person name="Goodwin S."/>
            <person name="Spatafora J."/>
            <person name="Crous P."/>
            <person name="Grigoriev I."/>
        </authorList>
    </citation>
    <scope>NUCLEOTIDE SEQUENCE</scope>
    <source>
        <strain evidence="1 3">CBS 304.34</strain>
    </source>
</reference>
<organism evidence="1">
    <name type="scientific">Mytilinidion resinicola</name>
    <dbReference type="NCBI Taxonomy" id="574789"/>
    <lineage>
        <taxon>Eukaryota</taxon>
        <taxon>Fungi</taxon>
        <taxon>Dikarya</taxon>
        <taxon>Ascomycota</taxon>
        <taxon>Pezizomycotina</taxon>
        <taxon>Dothideomycetes</taxon>
        <taxon>Pleosporomycetidae</taxon>
        <taxon>Mytilinidiales</taxon>
        <taxon>Mytilinidiaceae</taxon>
        <taxon>Mytilinidion</taxon>
    </lineage>
</organism>
<proteinExistence type="predicted"/>
<dbReference type="AlphaFoldDB" id="A0A6A6Y2R2"/>
<dbReference type="Proteomes" id="UP000504636">
    <property type="component" value="Unplaced"/>
</dbReference>
<evidence type="ECO:0000313" key="1">
    <source>
        <dbReference type="EMBL" id="KAF2802077.1"/>
    </source>
</evidence>
<dbReference type="RefSeq" id="XP_033569041.1">
    <property type="nucleotide sequence ID" value="XM_033728647.1"/>
</dbReference>
<reference evidence="3" key="3">
    <citation type="submission" date="2025-04" db="UniProtKB">
        <authorList>
            <consortium name="RefSeq"/>
        </authorList>
    </citation>
    <scope>IDENTIFICATION</scope>
    <source>
        <strain evidence="3">CBS 304.34</strain>
    </source>
</reference>
<keyword evidence="2" id="KW-1185">Reference proteome</keyword>
<evidence type="ECO:0000313" key="2">
    <source>
        <dbReference type="Proteomes" id="UP000504636"/>
    </source>
</evidence>
<dbReference type="GeneID" id="54469540"/>
<evidence type="ECO:0000313" key="3">
    <source>
        <dbReference type="RefSeq" id="XP_033569041.1"/>
    </source>
</evidence>
<protein>
    <recommendedName>
        <fullName evidence="4">TPR-like protein</fullName>
    </recommendedName>
</protein>
<sequence length="496" mass="57176">MSTASIADQWSHRRLDVICLYILEDMELKQLIREVKIERDGRELTLDDWKKILLPSWGIFKNNCATEASFILAEKRRIGREEPWDCLVLAGGVLLSIHDVKSCSKRTKRAAPHTTRPPRRLLTFVPMPFNIASLEEIGIFRDFRRLLWFTGVHFDSCFDTGTWSKDENGLYGRSDELRSGLTKLSKLHNMLCDAFKHFKRGSVSTGFALTRSAFLLNELIVQIYHHRQFPDILALILLAQRQGHAEIGMSLCNNLCKLAEKLLPSNDPRGHIFQILTTLKLDLAGDLYVAFDTYCRHLWMSRAGTNEIKAHYSYNQASFPRADTGRFYDLYARKTLDELDRVLEQVNEAFDEYNTARFVMWHTAIRYLLKEARHADAEKFSQTLCSRLCKPGIMKHCSQQPQMNVNVSLSFYLFGVTQFAQLKYQDSMENFQMCINTRRVLVQGYNWDPTLGAALEKLGLAAERMGHPELAKKSSQHLQGMYSALVEKDRMEQALK</sequence>
<dbReference type="OrthoDB" id="3792344at2759"/>
<dbReference type="EMBL" id="MU003725">
    <property type="protein sequence ID" value="KAF2802077.1"/>
    <property type="molecule type" value="Genomic_DNA"/>
</dbReference>
<accession>A0A6A6Y2R2</accession>